<dbReference type="InterPro" id="IPR004516">
    <property type="entry name" value="HisRS/HisZ"/>
</dbReference>
<keyword evidence="5 9" id="KW-0067">ATP-binding</keyword>
<keyword evidence="9 13" id="KW-0436">Ligase</keyword>
<dbReference type="InterPro" id="IPR045864">
    <property type="entry name" value="aa-tRNA-synth_II/BPL/LPL"/>
</dbReference>
<evidence type="ECO:0000256" key="11">
    <source>
        <dbReference type="SAM" id="MobiDB-lite"/>
    </source>
</evidence>
<dbReference type="SUPFAM" id="SSF55681">
    <property type="entry name" value="Class II aaRS and biotin synthetases"/>
    <property type="match status" value="1"/>
</dbReference>
<dbReference type="InterPro" id="IPR036621">
    <property type="entry name" value="Anticodon-bd_dom_sf"/>
</dbReference>
<evidence type="ECO:0000256" key="9">
    <source>
        <dbReference type="HAMAP-Rule" id="MF_00127"/>
    </source>
</evidence>
<feature type="domain" description="Aminoacyl-transfer RNA synthetases class-II family profile" evidence="12">
    <location>
        <begin position="24"/>
        <end position="349"/>
    </location>
</feature>
<dbReference type="GO" id="GO:0005524">
    <property type="term" value="F:ATP binding"/>
    <property type="evidence" value="ECO:0007669"/>
    <property type="project" value="UniProtKB-UniRule"/>
</dbReference>
<evidence type="ECO:0000313" key="13">
    <source>
        <dbReference type="EMBL" id="TLP99106.1"/>
    </source>
</evidence>
<dbReference type="GO" id="GO:0004821">
    <property type="term" value="F:histidine-tRNA ligase activity"/>
    <property type="evidence" value="ECO:0007669"/>
    <property type="project" value="UniProtKB-UniRule"/>
</dbReference>
<feature type="binding site" evidence="10">
    <location>
        <begin position="84"/>
        <end position="86"/>
    </location>
    <ligand>
        <name>L-histidine</name>
        <dbReference type="ChEBI" id="CHEBI:57595"/>
    </ligand>
</feature>
<dbReference type="PANTHER" id="PTHR11476">
    <property type="entry name" value="HISTIDYL-TRNA SYNTHETASE"/>
    <property type="match status" value="1"/>
</dbReference>
<evidence type="ECO:0000256" key="6">
    <source>
        <dbReference type="ARBA" id="ARBA00022917"/>
    </source>
</evidence>
<comment type="caution">
    <text evidence="13">The sequence shown here is derived from an EMBL/GenBank/DDBJ whole genome shotgun (WGS) entry which is preliminary data.</text>
</comment>
<dbReference type="GO" id="GO:0006427">
    <property type="term" value="P:histidyl-tRNA aminoacylation"/>
    <property type="evidence" value="ECO:0007669"/>
    <property type="project" value="UniProtKB-UniRule"/>
</dbReference>
<dbReference type="Pfam" id="PF13393">
    <property type="entry name" value="tRNA-synt_His"/>
    <property type="match status" value="1"/>
</dbReference>
<sequence length="448" mass="49509">MARNASLSGYLEFLPTERLTELHVLDTLRHVFEIHGFSSLETRAVETMDTLLQKGEIDKEIYAVSRIHQDERAGKEAKLALRFDNTVPFARYVTENAGHLAFPFRRYQIQKVWRGERPQAGRFREFSQADIDIVGDGALPFRCDVEIAVVMARALEALPIGDFTLRVNNRKLSEGFYRTIGINDTAAVLRIVDKLEKIGPDRVAQELIDTLGASPRQAQSALDLAQIRTVDGSFAAKVRELVGEDVTALLNEGLTELSELMSELNARVPGRAVADLSIARGLDYYTGTVIETTLHGHEELGSVCSGGRYESLASKGKRVFPGVGLSIGVTRLLSALLNSGELAASRSVPTVVYVTLRSAEDWGAAQDIADKLRSRGISAEVALSAEKFGKQIKYADRRGIPFVWFTDDDGRHEVKDIRSGEQSEAHPSHWAPPAEDLNPQIIRKTENL</sequence>
<evidence type="ECO:0000256" key="5">
    <source>
        <dbReference type="ARBA" id="ARBA00022840"/>
    </source>
</evidence>
<dbReference type="PIRSF" id="PIRSF001549">
    <property type="entry name" value="His-tRNA_synth"/>
    <property type="match status" value="1"/>
</dbReference>
<organism evidence="13 14">
    <name type="scientific">Nesterenkonia salmonea</name>
    <dbReference type="NCBI Taxonomy" id="1804987"/>
    <lineage>
        <taxon>Bacteria</taxon>
        <taxon>Bacillati</taxon>
        <taxon>Actinomycetota</taxon>
        <taxon>Actinomycetes</taxon>
        <taxon>Micrococcales</taxon>
        <taxon>Micrococcaceae</taxon>
        <taxon>Nesterenkonia</taxon>
    </lineage>
</organism>
<evidence type="ECO:0000256" key="7">
    <source>
        <dbReference type="ARBA" id="ARBA00023146"/>
    </source>
</evidence>
<dbReference type="SUPFAM" id="SSF52954">
    <property type="entry name" value="Class II aaRS ABD-related"/>
    <property type="match status" value="1"/>
</dbReference>
<feature type="compositionally biased region" description="Basic and acidic residues" evidence="11">
    <location>
        <begin position="418"/>
        <end position="427"/>
    </location>
</feature>
<dbReference type="PROSITE" id="PS50862">
    <property type="entry name" value="AA_TRNA_LIGASE_II"/>
    <property type="match status" value="1"/>
</dbReference>
<feature type="binding site" evidence="10">
    <location>
        <position position="114"/>
    </location>
    <ligand>
        <name>L-histidine</name>
        <dbReference type="ChEBI" id="CHEBI:57595"/>
    </ligand>
</feature>
<dbReference type="Gene3D" id="3.30.930.10">
    <property type="entry name" value="Bira Bifunctional Protein, Domain 2"/>
    <property type="match status" value="1"/>
</dbReference>
<comment type="similarity">
    <text evidence="1 9">Belongs to the class-II aminoacyl-tRNA synthetase family.</text>
</comment>
<feature type="binding site" evidence="10">
    <location>
        <position position="132"/>
    </location>
    <ligand>
        <name>L-histidine</name>
        <dbReference type="ChEBI" id="CHEBI:57595"/>
    </ligand>
</feature>
<dbReference type="Proteomes" id="UP000310458">
    <property type="component" value="Unassembled WGS sequence"/>
</dbReference>
<dbReference type="RefSeq" id="WP_138252139.1">
    <property type="nucleotide sequence ID" value="NZ_VAVZ01000006.1"/>
</dbReference>
<feature type="binding site" evidence="10">
    <location>
        <position position="128"/>
    </location>
    <ligand>
        <name>L-histidine</name>
        <dbReference type="ChEBI" id="CHEBI:57595"/>
    </ligand>
</feature>
<evidence type="ECO:0000313" key="14">
    <source>
        <dbReference type="Proteomes" id="UP000310458"/>
    </source>
</evidence>
<dbReference type="Gene3D" id="3.40.50.800">
    <property type="entry name" value="Anticodon-binding domain"/>
    <property type="match status" value="1"/>
</dbReference>
<evidence type="ECO:0000259" key="12">
    <source>
        <dbReference type="PROSITE" id="PS50862"/>
    </source>
</evidence>
<dbReference type="Pfam" id="PF03129">
    <property type="entry name" value="HGTP_anticodon"/>
    <property type="match status" value="1"/>
</dbReference>
<dbReference type="AlphaFoldDB" id="A0A5R9BEN5"/>
<dbReference type="InterPro" id="IPR004154">
    <property type="entry name" value="Anticodon-bd"/>
</dbReference>
<evidence type="ECO:0000256" key="2">
    <source>
        <dbReference type="ARBA" id="ARBA00011738"/>
    </source>
</evidence>
<keyword evidence="4 9" id="KW-0547">Nucleotide-binding</keyword>
<keyword evidence="3 9" id="KW-0963">Cytoplasm</keyword>
<evidence type="ECO:0000256" key="1">
    <source>
        <dbReference type="ARBA" id="ARBA00008226"/>
    </source>
</evidence>
<dbReference type="InterPro" id="IPR006195">
    <property type="entry name" value="aa-tRNA-synth_II"/>
</dbReference>
<keyword evidence="6 9" id="KW-0648">Protein biosynthesis</keyword>
<protein>
    <recommendedName>
        <fullName evidence="9">Histidine--tRNA ligase</fullName>
        <ecNumber evidence="9">6.1.1.21</ecNumber>
    </recommendedName>
    <alternativeName>
        <fullName evidence="9">Histidyl-tRNA synthetase</fullName>
        <shortName evidence="9">HisRS</shortName>
    </alternativeName>
</protein>
<dbReference type="EC" id="6.1.1.21" evidence="9"/>
<evidence type="ECO:0000256" key="3">
    <source>
        <dbReference type="ARBA" id="ARBA00022490"/>
    </source>
</evidence>
<dbReference type="GO" id="GO:0005737">
    <property type="term" value="C:cytoplasm"/>
    <property type="evidence" value="ECO:0007669"/>
    <property type="project" value="UniProtKB-SubCell"/>
</dbReference>
<dbReference type="InterPro" id="IPR041715">
    <property type="entry name" value="HisRS-like_core"/>
</dbReference>
<feature type="binding site" evidence="10">
    <location>
        <position position="280"/>
    </location>
    <ligand>
        <name>L-histidine</name>
        <dbReference type="ChEBI" id="CHEBI:57595"/>
    </ligand>
</feature>
<comment type="subcellular location">
    <subcellularLocation>
        <location evidence="9">Cytoplasm</location>
    </subcellularLocation>
</comment>
<name>A0A5R9BEN5_9MICC</name>
<proteinExistence type="inferred from homology"/>
<dbReference type="InterPro" id="IPR015807">
    <property type="entry name" value="His-tRNA-ligase"/>
</dbReference>
<comment type="catalytic activity">
    <reaction evidence="8 9">
        <text>tRNA(His) + L-histidine + ATP = L-histidyl-tRNA(His) + AMP + diphosphate + H(+)</text>
        <dbReference type="Rhea" id="RHEA:17313"/>
        <dbReference type="Rhea" id="RHEA-COMP:9665"/>
        <dbReference type="Rhea" id="RHEA-COMP:9689"/>
        <dbReference type="ChEBI" id="CHEBI:15378"/>
        <dbReference type="ChEBI" id="CHEBI:30616"/>
        <dbReference type="ChEBI" id="CHEBI:33019"/>
        <dbReference type="ChEBI" id="CHEBI:57595"/>
        <dbReference type="ChEBI" id="CHEBI:78442"/>
        <dbReference type="ChEBI" id="CHEBI:78527"/>
        <dbReference type="ChEBI" id="CHEBI:456215"/>
        <dbReference type="EC" id="6.1.1.21"/>
    </reaction>
</comment>
<gene>
    <name evidence="9" type="primary">hisS</name>
    <name evidence="13" type="ORF">FEF26_03410</name>
</gene>
<feature type="binding site" evidence="10">
    <location>
        <begin position="284"/>
        <end position="285"/>
    </location>
    <ligand>
        <name>L-histidine</name>
        <dbReference type="ChEBI" id="CHEBI:57595"/>
    </ligand>
</feature>
<dbReference type="HAMAP" id="MF_00127">
    <property type="entry name" value="His_tRNA_synth"/>
    <property type="match status" value="1"/>
</dbReference>
<dbReference type="NCBIfam" id="TIGR00442">
    <property type="entry name" value="hisS"/>
    <property type="match status" value="1"/>
</dbReference>
<keyword evidence="7 9" id="KW-0030">Aminoacyl-tRNA synthetase</keyword>
<reference evidence="13 14" key="1">
    <citation type="submission" date="2019-05" db="EMBL/GenBank/DDBJ databases">
        <title>Nesterenkonia sp. GY074 isolated from the Southern Atlantic Ocean.</title>
        <authorList>
            <person name="Zhang G."/>
        </authorList>
    </citation>
    <scope>NUCLEOTIDE SEQUENCE [LARGE SCALE GENOMIC DNA]</scope>
    <source>
        <strain evidence="13 14">GY074</strain>
    </source>
</reference>
<feature type="region of interest" description="Disordered" evidence="11">
    <location>
        <begin position="418"/>
        <end position="439"/>
    </location>
</feature>
<dbReference type="EMBL" id="VAVZ01000006">
    <property type="protein sequence ID" value="TLP99106.1"/>
    <property type="molecule type" value="Genomic_DNA"/>
</dbReference>
<evidence type="ECO:0000256" key="4">
    <source>
        <dbReference type="ARBA" id="ARBA00022741"/>
    </source>
</evidence>
<accession>A0A5R9BEN5</accession>
<dbReference type="OrthoDB" id="9800814at2"/>
<evidence type="ECO:0000256" key="8">
    <source>
        <dbReference type="ARBA" id="ARBA00047639"/>
    </source>
</evidence>
<dbReference type="CDD" id="cd00773">
    <property type="entry name" value="HisRS-like_core"/>
    <property type="match status" value="1"/>
</dbReference>
<comment type="subunit">
    <text evidence="2 9">Homodimer.</text>
</comment>
<evidence type="ECO:0000256" key="10">
    <source>
        <dbReference type="PIRSR" id="PIRSR001549-1"/>
    </source>
</evidence>
<keyword evidence="14" id="KW-1185">Reference proteome</keyword>
<dbReference type="PANTHER" id="PTHR11476:SF7">
    <property type="entry name" value="HISTIDINE--TRNA LIGASE"/>
    <property type="match status" value="1"/>
</dbReference>